<gene>
    <name evidence="2" type="ORF">GCM10017559_09690</name>
</gene>
<dbReference type="SUPFAM" id="SSF53597">
    <property type="entry name" value="Dihydrofolate reductase-like"/>
    <property type="match status" value="1"/>
</dbReference>
<proteinExistence type="predicted"/>
<dbReference type="EMBL" id="BAAAWD010000006">
    <property type="protein sequence ID" value="GAA2991715.1"/>
    <property type="molecule type" value="Genomic_DNA"/>
</dbReference>
<dbReference type="PANTHER" id="PTHR38011:SF12">
    <property type="entry name" value="BIFUNCTIONAL DEAMINASE-REDUCTASE DOMAIN PROTEIN"/>
    <property type="match status" value="1"/>
</dbReference>
<reference evidence="2 3" key="1">
    <citation type="journal article" date="2019" name="Int. J. Syst. Evol. Microbiol.">
        <title>The Global Catalogue of Microorganisms (GCM) 10K type strain sequencing project: providing services to taxonomists for standard genome sequencing and annotation.</title>
        <authorList>
            <consortium name="The Broad Institute Genomics Platform"/>
            <consortium name="The Broad Institute Genome Sequencing Center for Infectious Disease"/>
            <person name="Wu L."/>
            <person name="Ma J."/>
        </authorList>
    </citation>
    <scope>NUCLEOTIDE SEQUENCE [LARGE SCALE GENOMIC DNA]</scope>
    <source>
        <strain evidence="2 3">JCM 3106</strain>
    </source>
</reference>
<dbReference type="InterPro" id="IPR002734">
    <property type="entry name" value="RibDG_C"/>
</dbReference>
<dbReference type="InterPro" id="IPR050765">
    <property type="entry name" value="Riboflavin_Biosynth_HTPR"/>
</dbReference>
<protein>
    <submittedName>
        <fullName evidence="2">Dihydrofolate reductase family protein</fullName>
    </submittedName>
</protein>
<dbReference type="PANTHER" id="PTHR38011">
    <property type="entry name" value="DIHYDROFOLATE REDUCTASE FAMILY PROTEIN (AFU_ORTHOLOGUE AFUA_8G06820)"/>
    <property type="match status" value="1"/>
</dbReference>
<dbReference type="RefSeq" id="WP_344888890.1">
    <property type="nucleotide sequence ID" value="NZ_BAAAWD010000006.1"/>
</dbReference>
<sequence>MATVEANISMSLDGFVTGPNLDRHPGLGEGGDVLHAWVGEDRSMDLAIGEDRELAGSVVTSRKVYDETGGWESENGFYRLPVFVVTHRPHDVVVKGETTFTFVTGGVERAVEQAIEAAGDRPVHIMGGAGIIRQALAAGLVDELFLHVAPVILDGGTRLFEHLGRQIRLERTEVIESRHATHLRYLVLR</sequence>
<keyword evidence="3" id="KW-1185">Reference proteome</keyword>
<evidence type="ECO:0000259" key="1">
    <source>
        <dbReference type="Pfam" id="PF01872"/>
    </source>
</evidence>
<accession>A0ABN3XS71</accession>
<dbReference type="Pfam" id="PF01872">
    <property type="entry name" value="RibD_C"/>
    <property type="match status" value="1"/>
</dbReference>
<organism evidence="2 3">
    <name type="scientific">Streptosporangium longisporum</name>
    <dbReference type="NCBI Taxonomy" id="46187"/>
    <lineage>
        <taxon>Bacteria</taxon>
        <taxon>Bacillati</taxon>
        <taxon>Actinomycetota</taxon>
        <taxon>Actinomycetes</taxon>
        <taxon>Streptosporangiales</taxon>
        <taxon>Streptosporangiaceae</taxon>
        <taxon>Streptosporangium</taxon>
    </lineage>
</organism>
<name>A0ABN3XS71_9ACTN</name>
<dbReference type="Gene3D" id="3.40.430.10">
    <property type="entry name" value="Dihydrofolate Reductase, subunit A"/>
    <property type="match status" value="1"/>
</dbReference>
<evidence type="ECO:0000313" key="3">
    <source>
        <dbReference type="Proteomes" id="UP001499930"/>
    </source>
</evidence>
<dbReference type="InterPro" id="IPR024072">
    <property type="entry name" value="DHFR-like_dom_sf"/>
</dbReference>
<evidence type="ECO:0000313" key="2">
    <source>
        <dbReference type="EMBL" id="GAA2991715.1"/>
    </source>
</evidence>
<feature type="domain" description="Bacterial bifunctional deaminase-reductase C-terminal" evidence="1">
    <location>
        <begin position="3"/>
        <end position="174"/>
    </location>
</feature>
<dbReference type="Proteomes" id="UP001499930">
    <property type="component" value="Unassembled WGS sequence"/>
</dbReference>
<comment type="caution">
    <text evidence="2">The sequence shown here is derived from an EMBL/GenBank/DDBJ whole genome shotgun (WGS) entry which is preliminary data.</text>
</comment>